<dbReference type="Gene3D" id="1.25.40.20">
    <property type="entry name" value="Ankyrin repeat-containing domain"/>
    <property type="match status" value="1"/>
</dbReference>
<evidence type="ECO:0000256" key="1">
    <source>
        <dbReference type="PROSITE-ProRule" id="PRU00023"/>
    </source>
</evidence>
<protein>
    <submittedName>
        <fullName evidence="2">Ankyrin repeat domain-containing protein</fullName>
    </submittedName>
</protein>
<gene>
    <name evidence="2" type="ORF">GZH47_00175</name>
</gene>
<dbReference type="EMBL" id="CP048286">
    <property type="protein sequence ID" value="QHW29398.1"/>
    <property type="molecule type" value="Genomic_DNA"/>
</dbReference>
<reference evidence="2 3" key="1">
    <citation type="submission" date="2020-02" db="EMBL/GenBank/DDBJ databases">
        <title>Paenibacillus sp. nov., isolated from rhizosphere soil of tomato.</title>
        <authorList>
            <person name="Weon H.-Y."/>
            <person name="Lee S.A."/>
        </authorList>
    </citation>
    <scope>NUCLEOTIDE SEQUENCE [LARGE SCALE GENOMIC DNA]</scope>
    <source>
        <strain evidence="2 3">14171R-81</strain>
    </source>
</reference>
<dbReference type="InterPro" id="IPR002110">
    <property type="entry name" value="Ankyrin_rpt"/>
</dbReference>
<dbReference type="SUPFAM" id="SSF48403">
    <property type="entry name" value="Ankyrin repeat"/>
    <property type="match status" value="1"/>
</dbReference>
<evidence type="ECO:0000313" key="3">
    <source>
        <dbReference type="Proteomes" id="UP000479114"/>
    </source>
</evidence>
<keyword evidence="3" id="KW-1185">Reference proteome</keyword>
<dbReference type="PROSITE" id="PS50088">
    <property type="entry name" value="ANK_REPEAT"/>
    <property type="match status" value="1"/>
</dbReference>
<sequence>MPTDKADIFTLARFGNLDNFKSKLIIGQINRKSEGGSGLLHYAISGNKFDIASFLITSGIDVNLTNSDGQTALHRICVNQNLDVAKEHVKGRVTRTLCH</sequence>
<name>A0A6C0NTC2_9BACL</name>
<dbReference type="RefSeq" id="WP_162637968.1">
    <property type="nucleotide sequence ID" value="NZ_CP048286.1"/>
</dbReference>
<dbReference type="AlphaFoldDB" id="A0A6C0NTC2"/>
<evidence type="ECO:0000313" key="2">
    <source>
        <dbReference type="EMBL" id="QHW29398.1"/>
    </source>
</evidence>
<keyword evidence="1" id="KW-0040">ANK repeat</keyword>
<accession>A0A6C0NTC2</accession>
<dbReference type="PROSITE" id="PS50297">
    <property type="entry name" value="ANK_REP_REGION"/>
    <property type="match status" value="1"/>
</dbReference>
<feature type="repeat" description="ANK" evidence="1">
    <location>
        <begin position="35"/>
        <end position="67"/>
    </location>
</feature>
<dbReference type="Proteomes" id="UP000479114">
    <property type="component" value="Chromosome"/>
</dbReference>
<dbReference type="InterPro" id="IPR036770">
    <property type="entry name" value="Ankyrin_rpt-contain_sf"/>
</dbReference>
<proteinExistence type="predicted"/>
<dbReference type="Pfam" id="PF12796">
    <property type="entry name" value="Ank_2"/>
    <property type="match status" value="1"/>
</dbReference>
<organism evidence="2 3">
    <name type="scientific">Paenibacillus rhizovicinus</name>
    <dbReference type="NCBI Taxonomy" id="2704463"/>
    <lineage>
        <taxon>Bacteria</taxon>
        <taxon>Bacillati</taxon>
        <taxon>Bacillota</taxon>
        <taxon>Bacilli</taxon>
        <taxon>Bacillales</taxon>
        <taxon>Paenibacillaceae</taxon>
        <taxon>Paenibacillus</taxon>
    </lineage>
</organism>
<dbReference type="KEGG" id="prz:GZH47_00175"/>
<dbReference type="SMART" id="SM00248">
    <property type="entry name" value="ANK"/>
    <property type="match status" value="2"/>
</dbReference>